<dbReference type="Pfam" id="PF13426">
    <property type="entry name" value="PAS_9"/>
    <property type="match status" value="1"/>
</dbReference>
<dbReference type="PANTHER" id="PTHR47429:SF2">
    <property type="entry name" value="PROTEIN TWIN LOV 1"/>
    <property type="match status" value="1"/>
</dbReference>
<dbReference type="Proteomes" id="UP001190700">
    <property type="component" value="Unassembled WGS sequence"/>
</dbReference>
<protein>
    <recommendedName>
        <fullName evidence="6">PAS domain-containing protein</fullName>
    </recommendedName>
</protein>
<evidence type="ECO:0000313" key="8">
    <source>
        <dbReference type="Proteomes" id="UP001190700"/>
    </source>
</evidence>
<evidence type="ECO:0000256" key="5">
    <source>
        <dbReference type="ARBA" id="ARBA00022991"/>
    </source>
</evidence>
<accession>A0AAE0BXC5</accession>
<dbReference type="PANTHER" id="PTHR47429">
    <property type="entry name" value="PROTEIN TWIN LOV 1"/>
    <property type="match status" value="1"/>
</dbReference>
<dbReference type="EMBL" id="LGRX02032675">
    <property type="protein sequence ID" value="KAK3243739.1"/>
    <property type="molecule type" value="Genomic_DNA"/>
</dbReference>
<evidence type="ECO:0000256" key="1">
    <source>
        <dbReference type="ARBA" id="ARBA00022543"/>
    </source>
</evidence>
<organism evidence="7 8">
    <name type="scientific">Cymbomonas tetramitiformis</name>
    <dbReference type="NCBI Taxonomy" id="36881"/>
    <lineage>
        <taxon>Eukaryota</taxon>
        <taxon>Viridiplantae</taxon>
        <taxon>Chlorophyta</taxon>
        <taxon>Pyramimonadophyceae</taxon>
        <taxon>Pyramimonadales</taxon>
        <taxon>Pyramimonadaceae</taxon>
        <taxon>Cymbomonas</taxon>
    </lineage>
</organism>
<evidence type="ECO:0000313" key="7">
    <source>
        <dbReference type="EMBL" id="KAK3243739.1"/>
    </source>
</evidence>
<dbReference type="SUPFAM" id="SSF55785">
    <property type="entry name" value="PYP-like sensor domain (PAS domain)"/>
    <property type="match status" value="1"/>
</dbReference>
<proteinExistence type="predicted"/>
<dbReference type="NCBIfam" id="TIGR00229">
    <property type="entry name" value="sensory_box"/>
    <property type="match status" value="1"/>
</dbReference>
<keyword evidence="1" id="KW-0675">Receptor</keyword>
<keyword evidence="5" id="KW-0157">Chromophore</keyword>
<comment type="caution">
    <text evidence="7">The sequence shown here is derived from an EMBL/GenBank/DDBJ whole genome shotgun (WGS) entry which is preliminary data.</text>
</comment>
<keyword evidence="1" id="KW-0600">Photoreceptor protein</keyword>
<dbReference type="InterPro" id="IPR035965">
    <property type="entry name" value="PAS-like_dom_sf"/>
</dbReference>
<dbReference type="InterPro" id="IPR000014">
    <property type="entry name" value="PAS"/>
</dbReference>
<evidence type="ECO:0000256" key="4">
    <source>
        <dbReference type="ARBA" id="ARBA00022643"/>
    </source>
</evidence>
<evidence type="ECO:0000256" key="2">
    <source>
        <dbReference type="ARBA" id="ARBA00022606"/>
    </source>
</evidence>
<dbReference type="GO" id="GO:0005634">
    <property type="term" value="C:nucleus"/>
    <property type="evidence" value="ECO:0007669"/>
    <property type="project" value="TreeGrafter"/>
</dbReference>
<evidence type="ECO:0000256" key="3">
    <source>
        <dbReference type="ARBA" id="ARBA00022630"/>
    </source>
</evidence>
<name>A0AAE0BXC5_9CHLO</name>
<keyword evidence="2" id="KW-0716">Sensory transduction</keyword>
<feature type="domain" description="PAS" evidence="6">
    <location>
        <begin position="24"/>
        <end position="97"/>
    </location>
</feature>
<sequence>MEETLSQQGAPGAPVSLLPSLHAVGDSLSKALEFTPYSLCVSDILAPDQPIIFVNDKFLETTGYLREDIVGVNCRFLQGPDTDDDVTQEMRDCIDAGKEFRGRVLNYSKQGKKMWNDLVMSPVKDVNGKVTHYTGIQVFSVLRNQDEEGEVAAMLEKMLSMTDAWVKHDVHPLGNPVCA</sequence>
<keyword evidence="3" id="KW-0285">Flavoprotein</keyword>
<dbReference type="PROSITE" id="PS50112">
    <property type="entry name" value="PAS"/>
    <property type="match status" value="1"/>
</dbReference>
<keyword evidence="4" id="KW-0288">FMN</keyword>
<reference evidence="7 8" key="1">
    <citation type="journal article" date="2015" name="Genome Biol. Evol.">
        <title>Comparative Genomics of a Bacterivorous Green Alga Reveals Evolutionary Causalities and Consequences of Phago-Mixotrophic Mode of Nutrition.</title>
        <authorList>
            <person name="Burns J.A."/>
            <person name="Paasch A."/>
            <person name="Narechania A."/>
            <person name="Kim E."/>
        </authorList>
    </citation>
    <scope>NUCLEOTIDE SEQUENCE [LARGE SCALE GENOMIC DNA]</scope>
    <source>
        <strain evidence="7 8">PLY_AMNH</strain>
    </source>
</reference>
<dbReference type="AlphaFoldDB" id="A0AAE0BXC5"/>
<keyword evidence="8" id="KW-1185">Reference proteome</keyword>
<dbReference type="CDD" id="cd00130">
    <property type="entry name" value="PAS"/>
    <property type="match status" value="1"/>
</dbReference>
<dbReference type="GO" id="GO:0009881">
    <property type="term" value="F:photoreceptor activity"/>
    <property type="evidence" value="ECO:0007669"/>
    <property type="project" value="UniProtKB-KW"/>
</dbReference>
<dbReference type="Gene3D" id="3.30.450.20">
    <property type="entry name" value="PAS domain"/>
    <property type="match status" value="1"/>
</dbReference>
<gene>
    <name evidence="7" type="ORF">CYMTET_46626</name>
</gene>
<evidence type="ECO:0000259" key="6">
    <source>
        <dbReference type="PROSITE" id="PS50112"/>
    </source>
</evidence>